<evidence type="ECO:0000313" key="8">
    <source>
        <dbReference type="Proteomes" id="UP000010866"/>
    </source>
</evidence>
<dbReference type="HOGENOM" id="CLU_096072_4_2_2"/>
<keyword evidence="8" id="KW-1185">Reference proteome</keyword>
<dbReference type="RefSeq" id="WP_015325590.1">
    <property type="nucleotide sequence ID" value="NC_019977.1"/>
</dbReference>
<dbReference type="CDD" id="cd07153">
    <property type="entry name" value="Fur_like"/>
    <property type="match status" value="1"/>
</dbReference>
<dbReference type="GO" id="GO:0045892">
    <property type="term" value="P:negative regulation of DNA-templated transcription"/>
    <property type="evidence" value="ECO:0007669"/>
    <property type="project" value="TreeGrafter"/>
</dbReference>
<dbReference type="Proteomes" id="UP000010866">
    <property type="component" value="Chromosome"/>
</dbReference>
<dbReference type="GO" id="GO:1900376">
    <property type="term" value="P:regulation of secondary metabolite biosynthetic process"/>
    <property type="evidence" value="ECO:0007669"/>
    <property type="project" value="TreeGrafter"/>
</dbReference>
<keyword evidence="6" id="KW-0804">Transcription</keyword>
<dbReference type="Gene3D" id="1.10.10.10">
    <property type="entry name" value="Winged helix-like DNA-binding domain superfamily/Winged helix DNA-binding domain"/>
    <property type="match status" value="1"/>
</dbReference>
<protein>
    <submittedName>
        <fullName evidence="7">Fe2+/Zn2+ uptake regulation protein</fullName>
    </submittedName>
</protein>
<dbReference type="InterPro" id="IPR002481">
    <property type="entry name" value="FUR"/>
</dbReference>
<comment type="similarity">
    <text evidence="1">Belongs to the Fur family.</text>
</comment>
<sequence>MTHSQYIDKTIITAFREKNIKVTPQRIAIARYVLNNKEHPTAKRIYQEIRGTHPTVSLATIYATLKVLKEFGFIQELNLPDGQSRFDPNLEPHAHLICVKCNDIADWEDPLLSEVISRISDDADFIVNVFGLDIHGVCRKCQADKNT</sequence>
<dbReference type="GO" id="GO:0008270">
    <property type="term" value="F:zinc ion binding"/>
    <property type="evidence" value="ECO:0007669"/>
    <property type="project" value="TreeGrafter"/>
</dbReference>
<evidence type="ECO:0000256" key="6">
    <source>
        <dbReference type="ARBA" id="ARBA00023163"/>
    </source>
</evidence>
<dbReference type="Gene3D" id="3.30.1490.190">
    <property type="match status" value="1"/>
</dbReference>
<dbReference type="OrthoDB" id="21318at2157"/>
<dbReference type="Pfam" id="PF01475">
    <property type="entry name" value="FUR"/>
    <property type="match status" value="1"/>
</dbReference>
<dbReference type="GO" id="GO:0003700">
    <property type="term" value="F:DNA-binding transcription factor activity"/>
    <property type="evidence" value="ECO:0007669"/>
    <property type="project" value="InterPro"/>
</dbReference>
<organism evidence="7 8">
    <name type="scientific">Methanomethylovorans hollandica (strain DSM 15978 / NBRC 107637 / DMS1)</name>
    <dbReference type="NCBI Taxonomy" id="867904"/>
    <lineage>
        <taxon>Archaea</taxon>
        <taxon>Methanobacteriati</taxon>
        <taxon>Methanobacteriota</taxon>
        <taxon>Stenosarchaea group</taxon>
        <taxon>Methanomicrobia</taxon>
        <taxon>Methanosarcinales</taxon>
        <taxon>Methanosarcinaceae</taxon>
        <taxon>Methanomethylovorans</taxon>
    </lineage>
</organism>
<evidence type="ECO:0000256" key="2">
    <source>
        <dbReference type="ARBA" id="ARBA00022491"/>
    </source>
</evidence>
<dbReference type="AlphaFoldDB" id="L0L0F7"/>
<evidence type="ECO:0000256" key="1">
    <source>
        <dbReference type="ARBA" id="ARBA00007957"/>
    </source>
</evidence>
<name>L0L0F7_METHD</name>
<gene>
    <name evidence="7" type="ordered locus">Metho_2264</name>
</gene>
<dbReference type="InterPro" id="IPR036390">
    <property type="entry name" value="WH_DNA-bd_sf"/>
</dbReference>
<reference evidence="8" key="1">
    <citation type="submission" date="2012-02" db="EMBL/GenBank/DDBJ databases">
        <title>Complete sequence of chromosome of Methanomethylovorans hollandica DSM 15978.</title>
        <authorList>
            <person name="Lucas S."/>
            <person name="Copeland A."/>
            <person name="Lapidus A."/>
            <person name="Glavina del Rio T."/>
            <person name="Dalin E."/>
            <person name="Tice H."/>
            <person name="Bruce D."/>
            <person name="Goodwin L."/>
            <person name="Pitluck S."/>
            <person name="Peters L."/>
            <person name="Mikhailova N."/>
            <person name="Held B."/>
            <person name="Kyrpides N."/>
            <person name="Mavromatis K."/>
            <person name="Ivanova N."/>
            <person name="Brettin T."/>
            <person name="Detter J.C."/>
            <person name="Han C."/>
            <person name="Larimer F."/>
            <person name="Land M."/>
            <person name="Hauser L."/>
            <person name="Markowitz V."/>
            <person name="Cheng J.-F."/>
            <person name="Hugenholtz P."/>
            <person name="Woyke T."/>
            <person name="Wu D."/>
            <person name="Spring S."/>
            <person name="Schroeder M."/>
            <person name="Brambilla E."/>
            <person name="Klenk H.-P."/>
            <person name="Eisen J.A."/>
        </authorList>
    </citation>
    <scope>NUCLEOTIDE SEQUENCE [LARGE SCALE GENOMIC DNA]</scope>
    <source>
        <strain evidence="8">DSM 15978 / NBRC 107637 / DMS1</strain>
    </source>
</reference>
<accession>L0L0F7</accession>
<dbReference type="GeneID" id="14408342"/>
<dbReference type="SUPFAM" id="SSF46785">
    <property type="entry name" value="Winged helix' DNA-binding domain"/>
    <property type="match status" value="1"/>
</dbReference>
<dbReference type="GO" id="GO:0000976">
    <property type="term" value="F:transcription cis-regulatory region binding"/>
    <property type="evidence" value="ECO:0007669"/>
    <property type="project" value="TreeGrafter"/>
</dbReference>
<proteinExistence type="inferred from homology"/>
<keyword evidence="5" id="KW-0238">DNA-binding</keyword>
<dbReference type="PANTHER" id="PTHR33202">
    <property type="entry name" value="ZINC UPTAKE REGULATION PROTEIN"/>
    <property type="match status" value="1"/>
</dbReference>
<dbReference type="EMBL" id="CP003362">
    <property type="protein sequence ID" value="AGB50425.1"/>
    <property type="molecule type" value="Genomic_DNA"/>
</dbReference>
<dbReference type="InterPro" id="IPR043135">
    <property type="entry name" value="Fur_C"/>
</dbReference>
<dbReference type="PANTHER" id="PTHR33202:SF7">
    <property type="entry name" value="FERRIC UPTAKE REGULATION PROTEIN"/>
    <property type="match status" value="1"/>
</dbReference>
<dbReference type="InterPro" id="IPR036388">
    <property type="entry name" value="WH-like_DNA-bd_sf"/>
</dbReference>
<keyword evidence="2" id="KW-0678">Repressor</keyword>
<evidence type="ECO:0000256" key="4">
    <source>
        <dbReference type="ARBA" id="ARBA00023015"/>
    </source>
</evidence>
<dbReference type="STRING" id="867904.Metho_2264"/>
<dbReference type="KEGG" id="mhz:Metho_2264"/>
<keyword evidence="3" id="KW-0862">Zinc</keyword>
<keyword evidence="4" id="KW-0805">Transcription regulation</keyword>
<evidence type="ECO:0000256" key="5">
    <source>
        <dbReference type="ARBA" id="ARBA00023125"/>
    </source>
</evidence>
<evidence type="ECO:0000256" key="3">
    <source>
        <dbReference type="ARBA" id="ARBA00022833"/>
    </source>
</evidence>
<evidence type="ECO:0000313" key="7">
    <source>
        <dbReference type="EMBL" id="AGB50425.1"/>
    </source>
</evidence>